<gene>
    <name evidence="2" type="ORF">METZ01_LOCUS471573</name>
</gene>
<evidence type="ECO:0000259" key="1">
    <source>
        <dbReference type="Pfam" id="PF11716"/>
    </source>
</evidence>
<evidence type="ECO:0000313" key="2">
    <source>
        <dbReference type="EMBL" id="SVE18719.1"/>
    </source>
</evidence>
<dbReference type="SUPFAM" id="SSF109854">
    <property type="entry name" value="DinB/YfiT-like putative metalloenzymes"/>
    <property type="match status" value="1"/>
</dbReference>
<reference evidence="2" key="1">
    <citation type="submission" date="2018-05" db="EMBL/GenBank/DDBJ databases">
        <authorList>
            <person name="Lanie J.A."/>
            <person name="Ng W.-L."/>
            <person name="Kazmierczak K.M."/>
            <person name="Andrzejewski T.M."/>
            <person name="Davidsen T.M."/>
            <person name="Wayne K.J."/>
            <person name="Tettelin H."/>
            <person name="Glass J.I."/>
            <person name="Rusch D."/>
            <person name="Podicherti R."/>
            <person name="Tsui H.-C.T."/>
            <person name="Winkler M.E."/>
        </authorList>
    </citation>
    <scope>NUCLEOTIDE SEQUENCE</scope>
</reference>
<dbReference type="AlphaFoldDB" id="A0A383BFT4"/>
<dbReference type="InterPro" id="IPR024344">
    <property type="entry name" value="MDMPI_metal-binding"/>
</dbReference>
<sequence>MIKGKQDQVLQQLNSFSPKLIGQLKNLTEEDWSAQSRCDDWTVKDVMAHLSS</sequence>
<organism evidence="2">
    <name type="scientific">marine metagenome</name>
    <dbReference type="NCBI Taxonomy" id="408172"/>
    <lineage>
        <taxon>unclassified sequences</taxon>
        <taxon>metagenomes</taxon>
        <taxon>ecological metagenomes</taxon>
    </lineage>
</organism>
<accession>A0A383BFT4</accession>
<protein>
    <recommendedName>
        <fullName evidence="1">Mycothiol-dependent maleylpyruvate isomerase metal-binding domain-containing protein</fullName>
    </recommendedName>
</protein>
<dbReference type="GO" id="GO:0046872">
    <property type="term" value="F:metal ion binding"/>
    <property type="evidence" value="ECO:0007669"/>
    <property type="project" value="InterPro"/>
</dbReference>
<dbReference type="InterPro" id="IPR034660">
    <property type="entry name" value="DinB/YfiT-like"/>
</dbReference>
<feature type="domain" description="Mycothiol-dependent maleylpyruvate isomerase metal-binding" evidence="1">
    <location>
        <begin position="23"/>
        <end position="50"/>
    </location>
</feature>
<dbReference type="Pfam" id="PF11716">
    <property type="entry name" value="MDMPI_N"/>
    <property type="match status" value="1"/>
</dbReference>
<dbReference type="EMBL" id="UINC01200022">
    <property type="protein sequence ID" value="SVE18719.1"/>
    <property type="molecule type" value="Genomic_DNA"/>
</dbReference>
<dbReference type="Gene3D" id="1.20.120.450">
    <property type="entry name" value="dinb family like domain"/>
    <property type="match status" value="1"/>
</dbReference>
<name>A0A383BFT4_9ZZZZ</name>
<feature type="non-terminal residue" evidence="2">
    <location>
        <position position="52"/>
    </location>
</feature>
<proteinExistence type="predicted"/>